<proteinExistence type="predicted"/>
<dbReference type="AlphaFoldDB" id="A0A8J7SGW4"/>
<evidence type="ECO:0000313" key="2">
    <source>
        <dbReference type="EMBL" id="MBK0401293.1"/>
    </source>
</evidence>
<evidence type="ECO:0000313" key="3">
    <source>
        <dbReference type="Proteomes" id="UP000655420"/>
    </source>
</evidence>
<dbReference type="Pfam" id="PF07509">
    <property type="entry name" value="DUF1523"/>
    <property type="match status" value="1"/>
</dbReference>
<reference evidence="2" key="1">
    <citation type="submission" date="2020-12" db="EMBL/GenBank/DDBJ databases">
        <title>Bacterial taxonomy.</title>
        <authorList>
            <person name="Pan X."/>
        </authorList>
    </citation>
    <scope>NUCLEOTIDE SEQUENCE</scope>
    <source>
        <strain evidence="2">M0105</strain>
    </source>
</reference>
<dbReference type="EMBL" id="JAEHHL010000017">
    <property type="protein sequence ID" value="MBK0401293.1"/>
    <property type="molecule type" value="Genomic_DNA"/>
</dbReference>
<keyword evidence="1" id="KW-1133">Transmembrane helix</keyword>
<keyword evidence="1" id="KW-0812">Transmembrane</keyword>
<dbReference type="RefSeq" id="WP_200613697.1">
    <property type="nucleotide sequence ID" value="NZ_JAEHHL010000017.1"/>
</dbReference>
<accession>A0A8J7SGW4</accession>
<name>A0A8J7SGW4_9RHOB</name>
<organism evidence="2 3">
    <name type="scientific">Thermohalobaculum xanthum</name>
    <dbReference type="NCBI Taxonomy" id="2753746"/>
    <lineage>
        <taxon>Bacteria</taxon>
        <taxon>Pseudomonadati</taxon>
        <taxon>Pseudomonadota</taxon>
        <taxon>Alphaproteobacteria</taxon>
        <taxon>Rhodobacterales</taxon>
        <taxon>Paracoccaceae</taxon>
        <taxon>Thermohalobaculum</taxon>
    </lineage>
</organism>
<keyword evidence="1" id="KW-0472">Membrane</keyword>
<comment type="caution">
    <text evidence="2">The sequence shown here is derived from an EMBL/GenBank/DDBJ whole genome shotgun (WGS) entry which is preliminary data.</text>
</comment>
<feature type="transmembrane region" description="Helical" evidence="1">
    <location>
        <begin position="144"/>
        <end position="164"/>
    </location>
</feature>
<dbReference type="InterPro" id="IPR011088">
    <property type="entry name" value="Phage_phiNM3_A0EWY4"/>
</dbReference>
<evidence type="ECO:0000256" key="1">
    <source>
        <dbReference type="SAM" id="Phobius"/>
    </source>
</evidence>
<protein>
    <submittedName>
        <fullName evidence="2">DUF1523 family protein</fullName>
    </submittedName>
</protein>
<gene>
    <name evidence="2" type="ORF">H0I76_19010</name>
</gene>
<sequence length="195" mass="23023">MTYVRWTLGILILCAYAGILAYSLPSRDIVRVLDTDVVRVAEERTDPQGKEVLVTRDQMRINTITPDGHERVYRNEDTGWSFPWYLKFDSADVAARAQNLKSTEDDPRWVIVTHYGWRMPYFSWFPNAVDLERAEGPDQELTPWFNIVFVTVLTLALITLWRLAQMTFRRKVDPVIDEIEEQRGALRRFWRGLWR</sequence>
<dbReference type="Proteomes" id="UP000655420">
    <property type="component" value="Unassembled WGS sequence"/>
</dbReference>
<keyword evidence="3" id="KW-1185">Reference proteome</keyword>